<gene>
    <name evidence="1" type="ORF">RhiirC2_799314</name>
</gene>
<dbReference type="InterPro" id="IPR036691">
    <property type="entry name" value="Endo/exonu/phosph_ase_sf"/>
</dbReference>
<proteinExistence type="predicted"/>
<dbReference type="VEuPathDB" id="FungiDB:RhiirA1_502794"/>
<sequence>MSNNRIRNNNNNNKVNLENIDSFLISQRIWYEEQQQIDLDALYLTLHIGTHNINRLAGDNQRNGLFKMPDSFKEQFYIYWSSEQYDKNKGSGKCFILYLDCLCGTTKKTIILHDTLEQLKKEMCDDIIRKKSNNIVHILMGDFNLITNGHIDRAPLQHIPRPKFFNDFETLGLIDSYRKLNKEELGNNHHKEDVSMRIDQI</sequence>
<dbReference type="SUPFAM" id="SSF56219">
    <property type="entry name" value="DNase I-like"/>
    <property type="match status" value="1"/>
</dbReference>
<comment type="caution">
    <text evidence="1">The sequence shown here is derived from an EMBL/GenBank/DDBJ whole genome shotgun (WGS) entry which is preliminary data.</text>
</comment>
<dbReference type="VEuPathDB" id="FungiDB:FUN_006616"/>
<evidence type="ECO:0000313" key="2">
    <source>
        <dbReference type="Proteomes" id="UP000233469"/>
    </source>
</evidence>
<dbReference type="AlphaFoldDB" id="A0A2N1M539"/>
<dbReference type="Gene3D" id="3.60.10.10">
    <property type="entry name" value="Endonuclease/exonuclease/phosphatase"/>
    <property type="match status" value="1"/>
</dbReference>
<dbReference type="Proteomes" id="UP000233469">
    <property type="component" value="Unassembled WGS sequence"/>
</dbReference>
<evidence type="ECO:0000313" key="1">
    <source>
        <dbReference type="EMBL" id="PKK56771.1"/>
    </source>
</evidence>
<dbReference type="EMBL" id="LLXL01005136">
    <property type="protein sequence ID" value="PKK56771.1"/>
    <property type="molecule type" value="Genomic_DNA"/>
</dbReference>
<protein>
    <recommendedName>
        <fullName evidence="3">DNase I-like protein</fullName>
    </recommendedName>
</protein>
<dbReference type="VEuPathDB" id="FungiDB:RhiirFUN_025690"/>
<organism evidence="1 2">
    <name type="scientific">Rhizophagus irregularis</name>
    <dbReference type="NCBI Taxonomy" id="588596"/>
    <lineage>
        <taxon>Eukaryota</taxon>
        <taxon>Fungi</taxon>
        <taxon>Fungi incertae sedis</taxon>
        <taxon>Mucoromycota</taxon>
        <taxon>Glomeromycotina</taxon>
        <taxon>Glomeromycetes</taxon>
        <taxon>Glomerales</taxon>
        <taxon>Glomeraceae</taxon>
        <taxon>Rhizophagus</taxon>
    </lineage>
</organism>
<reference evidence="1 2" key="1">
    <citation type="submission" date="2016-04" db="EMBL/GenBank/DDBJ databases">
        <title>Genome analyses suggest a sexual origin of heterokaryosis in a supposedly ancient asexual fungus.</title>
        <authorList>
            <person name="Ropars J."/>
            <person name="Sedzielewska K."/>
            <person name="Noel J."/>
            <person name="Charron P."/>
            <person name="Farinelli L."/>
            <person name="Marton T."/>
            <person name="Kruger M."/>
            <person name="Pelin A."/>
            <person name="Brachmann A."/>
            <person name="Corradi N."/>
        </authorList>
    </citation>
    <scope>NUCLEOTIDE SEQUENCE [LARGE SCALE GENOMIC DNA]</scope>
    <source>
        <strain evidence="1 2">C2</strain>
    </source>
</reference>
<reference evidence="1 2" key="2">
    <citation type="submission" date="2017-10" db="EMBL/GenBank/DDBJ databases">
        <title>Extensive intraspecific genome diversity in a model arbuscular mycorrhizal fungus.</title>
        <authorList>
            <person name="Chen E.C.H."/>
            <person name="Morin E."/>
            <person name="Baudet D."/>
            <person name="Noel J."/>
            <person name="Ndikumana S."/>
            <person name="Charron P."/>
            <person name="St-Onge C."/>
            <person name="Giorgi J."/>
            <person name="Grigoriev I.V."/>
            <person name="Roux C."/>
            <person name="Martin F.M."/>
            <person name="Corradi N."/>
        </authorList>
    </citation>
    <scope>NUCLEOTIDE SEQUENCE [LARGE SCALE GENOMIC DNA]</scope>
    <source>
        <strain evidence="1 2">C2</strain>
    </source>
</reference>
<accession>A0A2N1M539</accession>
<name>A0A2N1M539_9GLOM</name>
<evidence type="ECO:0008006" key="3">
    <source>
        <dbReference type="Google" id="ProtNLM"/>
    </source>
</evidence>